<keyword evidence="9" id="KW-1185">Reference proteome</keyword>
<evidence type="ECO:0000313" key="9">
    <source>
        <dbReference type="Proteomes" id="UP000054481"/>
    </source>
</evidence>
<organism evidence="8 9">
    <name type="scientific">Hirsutella minnesotensis 3608</name>
    <dbReference type="NCBI Taxonomy" id="1043627"/>
    <lineage>
        <taxon>Eukaryota</taxon>
        <taxon>Fungi</taxon>
        <taxon>Dikarya</taxon>
        <taxon>Ascomycota</taxon>
        <taxon>Pezizomycotina</taxon>
        <taxon>Sordariomycetes</taxon>
        <taxon>Hypocreomycetidae</taxon>
        <taxon>Hypocreales</taxon>
        <taxon>Ophiocordycipitaceae</taxon>
        <taxon>Hirsutella</taxon>
    </lineage>
</organism>
<dbReference type="OrthoDB" id="4927958at2759"/>
<sequence length="425" mass="44835">MDSAEPPPLMDTKHPDASLRQEEPAGPESSSTSGPADSPQPSTPMASTSGNASSAPAQPAINFQINSMDSSARIFLTNQSNQYFAYSINASVLPDKIGWYYKSDSDHDYQLISSADFPDSKGGSDQASTSMFLADVTNYNVKLNLSALAIRDDMMSNFRSLARRDGPSAPDDRLRKEMMIRIDWTAAVAGQGLGFSQSGVFTVADARDGPLQDAVSQWMRRQPDARTGLEGTESSSPGSAPGSTLTPGTAGGSSNRVSQGIGSGLSSGAIAGIVVGVVLGLFLLVGGLVWLLFRRRRRTRQEKTDAAAQQASKASMDDGDLAAAKQAPDSPQSPYPDEVPPLPQNGAVSGATTGSSPHGTNHPPGYAARHLTGAKTRAQAPAGGVTSSVGYLVEDGMTDEEIRRLEEEERQLDAEIRELTDSGRR</sequence>
<evidence type="ECO:0000256" key="2">
    <source>
        <dbReference type="ARBA" id="ARBA00022692"/>
    </source>
</evidence>
<feature type="coiled-coil region" evidence="5">
    <location>
        <begin position="398"/>
        <end position="425"/>
    </location>
</feature>
<feature type="compositionally biased region" description="Polar residues" evidence="6">
    <location>
        <begin position="346"/>
        <end position="359"/>
    </location>
</feature>
<name>A0A0F7ZHG4_9HYPO</name>
<evidence type="ECO:0000256" key="4">
    <source>
        <dbReference type="ARBA" id="ARBA00023136"/>
    </source>
</evidence>
<feature type="region of interest" description="Disordered" evidence="6">
    <location>
        <begin position="1"/>
        <end position="57"/>
    </location>
</feature>
<gene>
    <name evidence="8" type="ORF">HIM_07955</name>
</gene>
<comment type="subcellular location">
    <subcellularLocation>
        <location evidence="1">Membrane</location>
        <topology evidence="1">Single-pass membrane protein</topology>
    </subcellularLocation>
</comment>
<accession>A0A0F7ZHG4</accession>
<dbReference type="PANTHER" id="PTHR15549">
    <property type="entry name" value="PAIRED IMMUNOGLOBULIN-LIKE TYPE 2 RECEPTOR"/>
    <property type="match status" value="1"/>
</dbReference>
<feature type="transmembrane region" description="Helical" evidence="7">
    <location>
        <begin position="269"/>
        <end position="293"/>
    </location>
</feature>
<evidence type="ECO:0000256" key="7">
    <source>
        <dbReference type="SAM" id="Phobius"/>
    </source>
</evidence>
<feature type="compositionally biased region" description="Pro residues" evidence="6">
    <location>
        <begin position="331"/>
        <end position="343"/>
    </location>
</feature>
<dbReference type="EMBL" id="KQ030544">
    <property type="protein sequence ID" value="KJZ72596.1"/>
    <property type="molecule type" value="Genomic_DNA"/>
</dbReference>
<dbReference type="AlphaFoldDB" id="A0A0F7ZHG4"/>
<feature type="compositionally biased region" description="Polar residues" evidence="6">
    <location>
        <begin position="232"/>
        <end position="256"/>
    </location>
</feature>
<feature type="region of interest" description="Disordered" evidence="6">
    <location>
        <begin position="224"/>
        <end position="256"/>
    </location>
</feature>
<dbReference type="GO" id="GO:0071944">
    <property type="term" value="C:cell periphery"/>
    <property type="evidence" value="ECO:0007669"/>
    <property type="project" value="UniProtKB-ARBA"/>
</dbReference>
<keyword evidence="3 7" id="KW-1133">Transmembrane helix</keyword>
<dbReference type="InterPro" id="IPR051694">
    <property type="entry name" value="Immunoregulatory_rcpt-like"/>
</dbReference>
<protein>
    <recommendedName>
        <fullName evidence="10">Mid2 domain-containing protein</fullName>
    </recommendedName>
</protein>
<evidence type="ECO:0000256" key="6">
    <source>
        <dbReference type="SAM" id="MobiDB-lite"/>
    </source>
</evidence>
<evidence type="ECO:0000256" key="5">
    <source>
        <dbReference type="SAM" id="Coils"/>
    </source>
</evidence>
<feature type="region of interest" description="Disordered" evidence="6">
    <location>
        <begin position="299"/>
        <end position="389"/>
    </location>
</feature>
<reference evidence="8 9" key="1">
    <citation type="journal article" date="2014" name="Genome Biol. Evol.">
        <title>Comparative genomics and transcriptomics analyses reveal divergent lifestyle features of nematode endoparasitic fungus Hirsutella minnesotensis.</title>
        <authorList>
            <person name="Lai Y."/>
            <person name="Liu K."/>
            <person name="Zhang X."/>
            <person name="Zhang X."/>
            <person name="Li K."/>
            <person name="Wang N."/>
            <person name="Shu C."/>
            <person name="Wu Y."/>
            <person name="Wang C."/>
            <person name="Bushley K.E."/>
            <person name="Xiang M."/>
            <person name="Liu X."/>
        </authorList>
    </citation>
    <scope>NUCLEOTIDE SEQUENCE [LARGE SCALE GENOMIC DNA]</scope>
    <source>
        <strain evidence="8 9">3608</strain>
    </source>
</reference>
<proteinExistence type="predicted"/>
<evidence type="ECO:0000313" key="8">
    <source>
        <dbReference type="EMBL" id="KJZ72596.1"/>
    </source>
</evidence>
<dbReference type="Proteomes" id="UP000054481">
    <property type="component" value="Unassembled WGS sequence"/>
</dbReference>
<evidence type="ECO:0000256" key="3">
    <source>
        <dbReference type="ARBA" id="ARBA00022989"/>
    </source>
</evidence>
<feature type="compositionally biased region" description="Polar residues" evidence="6">
    <location>
        <begin position="28"/>
        <end position="57"/>
    </location>
</feature>
<feature type="compositionally biased region" description="Basic and acidic residues" evidence="6">
    <location>
        <begin position="11"/>
        <end position="23"/>
    </location>
</feature>
<evidence type="ECO:0008006" key="10">
    <source>
        <dbReference type="Google" id="ProtNLM"/>
    </source>
</evidence>
<keyword evidence="5" id="KW-0175">Coiled coil</keyword>
<keyword evidence="4 7" id="KW-0472">Membrane</keyword>
<dbReference type="GO" id="GO:0016020">
    <property type="term" value="C:membrane"/>
    <property type="evidence" value="ECO:0007669"/>
    <property type="project" value="UniProtKB-SubCell"/>
</dbReference>
<keyword evidence="2 7" id="KW-0812">Transmembrane</keyword>
<evidence type="ECO:0000256" key="1">
    <source>
        <dbReference type="ARBA" id="ARBA00004167"/>
    </source>
</evidence>
<dbReference type="PANTHER" id="PTHR15549:SF27">
    <property type="entry name" value="CHITIN-BINDING TYPE-1 DOMAIN-CONTAINING PROTEIN"/>
    <property type="match status" value="1"/>
</dbReference>